<dbReference type="EMBL" id="JADCTT010000002">
    <property type="protein sequence ID" value="KAF9757198.1"/>
    <property type="molecule type" value="Genomic_DNA"/>
</dbReference>
<evidence type="ECO:0000313" key="6">
    <source>
        <dbReference type="EMBL" id="CEO53581.1"/>
    </source>
</evidence>
<name>A0A0B7KFS3_BIOOC</name>
<sequence>MDHSDHSMGSDSGSNSTSSTSHMMMTFQTDSSTPLYSDLWTPKSGGAYAGACIFLVVLAIIARLLVAFKSKQETRWANQAAERRYIAVNGKEPLAERITQDRDAKQVVISENGVEESVFVVEKKTGETRPWRFSVDPVRAALDTVIVGVGYLLMLAVMTMNVGYFLSVLAGVFIGSLAVGRYSSIPEH</sequence>
<accession>A0A0B7KFS3</accession>
<keyword evidence="4" id="KW-0187">Copper transport</keyword>
<dbReference type="PANTHER" id="PTHR12483:SF120">
    <property type="entry name" value="HIGH-AFFINITY COPPER TRANSPORTER CTRA2"/>
    <property type="match status" value="1"/>
</dbReference>
<evidence type="ECO:0000256" key="5">
    <source>
        <dbReference type="SAM" id="MobiDB-lite"/>
    </source>
</evidence>
<keyword evidence="4" id="KW-0406">Ion transport</keyword>
<reference evidence="6" key="1">
    <citation type="submission" date="2015-01" db="EMBL/GenBank/DDBJ databases">
        <authorList>
            <person name="Durling Mikael"/>
        </authorList>
    </citation>
    <scope>NUCLEOTIDE SEQUENCE</scope>
</reference>
<dbReference type="Proteomes" id="UP000616885">
    <property type="component" value="Unassembled WGS sequence"/>
</dbReference>
<keyword evidence="1 4" id="KW-0812">Transmembrane</keyword>
<dbReference type="Pfam" id="PF04145">
    <property type="entry name" value="Ctr"/>
    <property type="match status" value="1"/>
</dbReference>
<evidence type="ECO:0000313" key="7">
    <source>
        <dbReference type="EMBL" id="KAF9757198.1"/>
    </source>
</evidence>
<comment type="similarity">
    <text evidence="4">Belongs to the copper transporter (Ctr) (TC 1.A.56) family. SLC31A subfamily.</text>
</comment>
<keyword evidence="4" id="KW-0813">Transport</keyword>
<organism evidence="6">
    <name type="scientific">Bionectria ochroleuca</name>
    <name type="common">Gliocladium roseum</name>
    <dbReference type="NCBI Taxonomy" id="29856"/>
    <lineage>
        <taxon>Eukaryota</taxon>
        <taxon>Fungi</taxon>
        <taxon>Dikarya</taxon>
        <taxon>Ascomycota</taxon>
        <taxon>Pezizomycotina</taxon>
        <taxon>Sordariomycetes</taxon>
        <taxon>Hypocreomycetidae</taxon>
        <taxon>Hypocreales</taxon>
        <taxon>Bionectriaceae</taxon>
        <taxon>Clonostachys</taxon>
    </lineage>
</organism>
<keyword evidence="3 4" id="KW-0472">Membrane</keyword>
<reference evidence="7" key="2">
    <citation type="submission" date="2020-10" db="EMBL/GenBank/DDBJ databases">
        <title>High-Quality Genome Resource of Clonostachys rosea strain S41 by Oxford Nanopore Long-Read Sequencing.</title>
        <authorList>
            <person name="Wang H."/>
        </authorList>
    </citation>
    <scope>NUCLEOTIDE SEQUENCE</scope>
    <source>
        <strain evidence="7">S41</strain>
    </source>
</reference>
<evidence type="ECO:0000256" key="3">
    <source>
        <dbReference type="ARBA" id="ARBA00023136"/>
    </source>
</evidence>
<keyword evidence="2 4" id="KW-1133">Transmembrane helix</keyword>
<protein>
    <recommendedName>
        <fullName evidence="4">Copper transport protein</fullName>
    </recommendedName>
</protein>
<dbReference type="PANTHER" id="PTHR12483">
    <property type="entry name" value="SOLUTE CARRIER FAMILY 31 COPPER TRANSPORTERS"/>
    <property type="match status" value="1"/>
</dbReference>
<dbReference type="InterPro" id="IPR007274">
    <property type="entry name" value="Cop_transporter"/>
</dbReference>
<feature type="compositionally biased region" description="Low complexity" evidence="5">
    <location>
        <begin position="9"/>
        <end position="21"/>
    </location>
</feature>
<dbReference type="GO" id="GO:0005375">
    <property type="term" value="F:copper ion transmembrane transporter activity"/>
    <property type="evidence" value="ECO:0007669"/>
    <property type="project" value="UniProtKB-UniRule"/>
</dbReference>
<gene>
    <name evidence="6" type="ORF">BN869_000009639_1</name>
    <name evidence="7" type="ORF">IM811_008142</name>
</gene>
<keyword evidence="4" id="KW-0186">Copper</keyword>
<evidence type="ECO:0000256" key="1">
    <source>
        <dbReference type="ARBA" id="ARBA00022692"/>
    </source>
</evidence>
<dbReference type="AlphaFoldDB" id="A0A0B7KFS3"/>
<comment type="subcellular location">
    <subcellularLocation>
        <location evidence="4">Membrane</location>
        <topology evidence="4">Multi-pass membrane protein</topology>
    </subcellularLocation>
</comment>
<feature type="region of interest" description="Disordered" evidence="5">
    <location>
        <begin position="1"/>
        <end position="21"/>
    </location>
</feature>
<evidence type="ECO:0000256" key="4">
    <source>
        <dbReference type="RuleBase" id="RU367022"/>
    </source>
</evidence>
<feature type="transmembrane region" description="Helical" evidence="4">
    <location>
        <begin position="45"/>
        <end position="66"/>
    </location>
</feature>
<evidence type="ECO:0000256" key="2">
    <source>
        <dbReference type="ARBA" id="ARBA00022989"/>
    </source>
</evidence>
<dbReference type="EMBL" id="CDPU01000036">
    <property type="protein sequence ID" value="CEO53581.1"/>
    <property type="molecule type" value="Genomic_DNA"/>
</dbReference>
<dbReference type="GO" id="GO:0005886">
    <property type="term" value="C:plasma membrane"/>
    <property type="evidence" value="ECO:0007669"/>
    <property type="project" value="TreeGrafter"/>
</dbReference>
<proteinExistence type="inferred from homology"/>